<accession>A0A5C3QGP5</accession>
<proteinExistence type="predicted"/>
<evidence type="ECO:0000313" key="3">
    <source>
        <dbReference type="Proteomes" id="UP000305067"/>
    </source>
</evidence>
<dbReference type="EMBL" id="ML178825">
    <property type="protein sequence ID" value="TFL01245.1"/>
    <property type="molecule type" value="Genomic_DNA"/>
</dbReference>
<keyword evidence="3" id="KW-1185">Reference proteome</keyword>
<feature type="compositionally biased region" description="Basic residues" evidence="1">
    <location>
        <begin position="1"/>
        <end position="18"/>
    </location>
</feature>
<organism evidence="2 3">
    <name type="scientific">Pterulicium gracile</name>
    <dbReference type="NCBI Taxonomy" id="1884261"/>
    <lineage>
        <taxon>Eukaryota</taxon>
        <taxon>Fungi</taxon>
        <taxon>Dikarya</taxon>
        <taxon>Basidiomycota</taxon>
        <taxon>Agaricomycotina</taxon>
        <taxon>Agaricomycetes</taxon>
        <taxon>Agaricomycetidae</taxon>
        <taxon>Agaricales</taxon>
        <taxon>Pleurotineae</taxon>
        <taxon>Pterulaceae</taxon>
        <taxon>Pterulicium</taxon>
    </lineage>
</organism>
<feature type="region of interest" description="Disordered" evidence="1">
    <location>
        <begin position="1"/>
        <end position="22"/>
    </location>
</feature>
<protein>
    <submittedName>
        <fullName evidence="2">Uncharacterized protein</fullName>
    </submittedName>
</protein>
<name>A0A5C3QGP5_9AGAR</name>
<evidence type="ECO:0000256" key="1">
    <source>
        <dbReference type="SAM" id="MobiDB-lite"/>
    </source>
</evidence>
<dbReference type="Proteomes" id="UP000305067">
    <property type="component" value="Unassembled WGS sequence"/>
</dbReference>
<sequence length="112" mass="12694">MMSWRRHAHRSTRRRRLARQQSSLTKTVVPMASFTLEQSLTKTVVPITSFTLEQSLTKTVVPITSFTLEQSLTKTVVPMARSSLEQSFTSFQVIASCTCLTGCMRRLLRNAI</sequence>
<gene>
    <name evidence="2" type="ORF">BDV98DRAFT_567789</name>
</gene>
<reference evidence="2 3" key="1">
    <citation type="journal article" date="2019" name="Nat. Ecol. Evol.">
        <title>Megaphylogeny resolves global patterns of mushroom evolution.</title>
        <authorList>
            <person name="Varga T."/>
            <person name="Krizsan K."/>
            <person name="Foldi C."/>
            <person name="Dima B."/>
            <person name="Sanchez-Garcia M."/>
            <person name="Sanchez-Ramirez S."/>
            <person name="Szollosi G.J."/>
            <person name="Szarkandi J.G."/>
            <person name="Papp V."/>
            <person name="Albert L."/>
            <person name="Andreopoulos W."/>
            <person name="Angelini C."/>
            <person name="Antonin V."/>
            <person name="Barry K.W."/>
            <person name="Bougher N.L."/>
            <person name="Buchanan P."/>
            <person name="Buyck B."/>
            <person name="Bense V."/>
            <person name="Catcheside P."/>
            <person name="Chovatia M."/>
            <person name="Cooper J."/>
            <person name="Damon W."/>
            <person name="Desjardin D."/>
            <person name="Finy P."/>
            <person name="Geml J."/>
            <person name="Haridas S."/>
            <person name="Hughes K."/>
            <person name="Justo A."/>
            <person name="Karasinski D."/>
            <person name="Kautmanova I."/>
            <person name="Kiss B."/>
            <person name="Kocsube S."/>
            <person name="Kotiranta H."/>
            <person name="LaButti K.M."/>
            <person name="Lechner B.E."/>
            <person name="Liimatainen K."/>
            <person name="Lipzen A."/>
            <person name="Lukacs Z."/>
            <person name="Mihaltcheva S."/>
            <person name="Morgado L.N."/>
            <person name="Niskanen T."/>
            <person name="Noordeloos M.E."/>
            <person name="Ohm R.A."/>
            <person name="Ortiz-Santana B."/>
            <person name="Ovrebo C."/>
            <person name="Racz N."/>
            <person name="Riley R."/>
            <person name="Savchenko A."/>
            <person name="Shiryaev A."/>
            <person name="Soop K."/>
            <person name="Spirin V."/>
            <person name="Szebenyi C."/>
            <person name="Tomsovsky M."/>
            <person name="Tulloss R.E."/>
            <person name="Uehling J."/>
            <person name="Grigoriev I.V."/>
            <person name="Vagvolgyi C."/>
            <person name="Papp T."/>
            <person name="Martin F.M."/>
            <person name="Miettinen O."/>
            <person name="Hibbett D.S."/>
            <person name="Nagy L.G."/>
        </authorList>
    </citation>
    <scope>NUCLEOTIDE SEQUENCE [LARGE SCALE GENOMIC DNA]</scope>
    <source>
        <strain evidence="2 3">CBS 309.79</strain>
    </source>
</reference>
<dbReference type="AlphaFoldDB" id="A0A5C3QGP5"/>
<evidence type="ECO:0000313" key="2">
    <source>
        <dbReference type="EMBL" id="TFL01245.1"/>
    </source>
</evidence>